<dbReference type="InterPro" id="IPR035965">
    <property type="entry name" value="PAS-like_dom_sf"/>
</dbReference>
<dbReference type="NCBIfam" id="TIGR00229">
    <property type="entry name" value="sensory_box"/>
    <property type="match status" value="2"/>
</dbReference>
<feature type="domain" description="PAS" evidence="1">
    <location>
        <begin position="147"/>
        <end position="217"/>
    </location>
</feature>
<dbReference type="SMART" id="SM00267">
    <property type="entry name" value="GGDEF"/>
    <property type="match status" value="1"/>
</dbReference>
<dbReference type="InterPro" id="IPR013656">
    <property type="entry name" value="PAS_4"/>
</dbReference>
<dbReference type="InterPro" id="IPR029787">
    <property type="entry name" value="Nucleotide_cyclase"/>
</dbReference>
<dbReference type="InterPro" id="IPR013767">
    <property type="entry name" value="PAS_fold"/>
</dbReference>
<comment type="caution">
    <text evidence="4">The sequence shown here is derived from an EMBL/GenBank/DDBJ whole genome shotgun (WGS) entry which is preliminary data.</text>
</comment>
<dbReference type="SUPFAM" id="SSF55073">
    <property type="entry name" value="Nucleotide cyclase"/>
    <property type="match status" value="1"/>
</dbReference>
<feature type="domain" description="PAC" evidence="2">
    <location>
        <begin position="219"/>
        <end position="271"/>
    </location>
</feature>
<sequence length="559" mass="62865">MNISVIPVDRNLVQNFDQIPCPILVTDWAGKILSVNQSLLSLTEQDPESLIDKSMDVLLPMASRIFLQTHVIPMILREGQIREIRLQLISSTGTRTPVYVNCQKTSSIDVESLTWIFYVTVERTRFEHDLLQARQKADEMSVESINRERFIRTIADGLPSMIAYWDKNLICKFANSVYLRWFGFTPSEILGMSIKDLLGEQLFSLNFPYMQRALAGEPQEFEREIKRPDGSIGYTLANYIPDRDSSGEIMGFFALVTNITKVREADAAIRLSASVFEATSEGIMVTDPQSIILSVNQAFTRLTGYTQEEAVGRNANLLSSSRHSPEFFNNLYKELNLSGKWKGDVWSKRKDDTVFLEKLSISAVKNDAGEITTYVGVFDDITVQWDKEQLVHHMAFHDSLTGLPNRLLLVERLGQLITMAEREKRQIALLFLDLDGFKLVNDILGHDMGDHVLKTIATRLEGQLRGSDTVARLGGDEFVILLDNPDSRESISIIASRLIAVVNEPILNLGKDARVGTSIGIALFQNEGQTPDQLLKLADDAMYKAKKSGKNIFVFSDSN</sequence>
<dbReference type="InterPro" id="IPR000700">
    <property type="entry name" value="PAS-assoc_C"/>
</dbReference>
<evidence type="ECO:0000259" key="1">
    <source>
        <dbReference type="PROSITE" id="PS50112"/>
    </source>
</evidence>
<dbReference type="PANTHER" id="PTHR46663:SF3">
    <property type="entry name" value="SLL0267 PROTEIN"/>
    <property type="match status" value="1"/>
</dbReference>
<dbReference type="RefSeq" id="WP_186951932.1">
    <property type="nucleotide sequence ID" value="NZ_JACOFX010000001.1"/>
</dbReference>
<dbReference type="Proteomes" id="UP000646911">
    <property type="component" value="Unassembled WGS sequence"/>
</dbReference>
<dbReference type="InterPro" id="IPR043128">
    <property type="entry name" value="Rev_trsase/Diguanyl_cyclase"/>
</dbReference>
<organism evidence="4 5">
    <name type="scientific">Undibacterium umbellatum</name>
    <dbReference type="NCBI Taxonomy" id="2762300"/>
    <lineage>
        <taxon>Bacteria</taxon>
        <taxon>Pseudomonadati</taxon>
        <taxon>Pseudomonadota</taxon>
        <taxon>Betaproteobacteria</taxon>
        <taxon>Burkholderiales</taxon>
        <taxon>Oxalobacteraceae</taxon>
        <taxon>Undibacterium</taxon>
    </lineage>
</organism>
<dbReference type="PROSITE" id="PS50113">
    <property type="entry name" value="PAC"/>
    <property type="match status" value="1"/>
</dbReference>
<feature type="domain" description="PAS" evidence="1">
    <location>
        <begin position="275"/>
        <end position="314"/>
    </location>
</feature>
<dbReference type="Pfam" id="PF00989">
    <property type="entry name" value="PAS"/>
    <property type="match status" value="1"/>
</dbReference>
<protein>
    <submittedName>
        <fullName evidence="4">Diguanylate cyclase</fullName>
    </submittedName>
</protein>
<dbReference type="SMART" id="SM00086">
    <property type="entry name" value="PAC"/>
    <property type="match status" value="2"/>
</dbReference>
<dbReference type="InterPro" id="IPR000014">
    <property type="entry name" value="PAS"/>
</dbReference>
<gene>
    <name evidence="4" type="ORF">H8L47_04235</name>
</gene>
<accession>A0ABR6Z4T7</accession>
<dbReference type="InterPro" id="IPR001610">
    <property type="entry name" value="PAC"/>
</dbReference>
<feature type="domain" description="GGDEF" evidence="3">
    <location>
        <begin position="425"/>
        <end position="558"/>
    </location>
</feature>
<dbReference type="EMBL" id="JACOFX010000001">
    <property type="protein sequence ID" value="MBC3906762.1"/>
    <property type="molecule type" value="Genomic_DNA"/>
</dbReference>
<proteinExistence type="predicted"/>
<evidence type="ECO:0000313" key="5">
    <source>
        <dbReference type="Proteomes" id="UP000646911"/>
    </source>
</evidence>
<dbReference type="PROSITE" id="PS50112">
    <property type="entry name" value="PAS"/>
    <property type="match status" value="3"/>
</dbReference>
<dbReference type="Pfam" id="PF00990">
    <property type="entry name" value="GGDEF"/>
    <property type="match status" value="1"/>
</dbReference>
<dbReference type="NCBIfam" id="TIGR00254">
    <property type="entry name" value="GGDEF"/>
    <property type="match status" value="1"/>
</dbReference>
<dbReference type="SMART" id="SM00091">
    <property type="entry name" value="PAS"/>
    <property type="match status" value="3"/>
</dbReference>
<reference evidence="4 5" key="1">
    <citation type="submission" date="2020-08" db="EMBL/GenBank/DDBJ databases">
        <title>Novel species isolated from subtropical streams in China.</title>
        <authorList>
            <person name="Lu H."/>
        </authorList>
    </citation>
    <scope>NUCLEOTIDE SEQUENCE [LARGE SCALE GENOMIC DNA]</scope>
    <source>
        <strain evidence="4 5">NL8W</strain>
    </source>
</reference>
<dbReference type="CDD" id="cd00130">
    <property type="entry name" value="PAS"/>
    <property type="match status" value="3"/>
</dbReference>
<dbReference type="CDD" id="cd01949">
    <property type="entry name" value="GGDEF"/>
    <property type="match status" value="1"/>
</dbReference>
<dbReference type="SUPFAM" id="SSF55785">
    <property type="entry name" value="PYP-like sensor domain (PAS domain)"/>
    <property type="match status" value="3"/>
</dbReference>
<dbReference type="Gene3D" id="3.30.70.270">
    <property type="match status" value="1"/>
</dbReference>
<dbReference type="PANTHER" id="PTHR46663">
    <property type="entry name" value="DIGUANYLATE CYCLASE DGCT-RELATED"/>
    <property type="match status" value="1"/>
</dbReference>
<evidence type="ECO:0000259" key="3">
    <source>
        <dbReference type="PROSITE" id="PS50887"/>
    </source>
</evidence>
<dbReference type="Pfam" id="PF13426">
    <property type="entry name" value="PAS_9"/>
    <property type="match status" value="1"/>
</dbReference>
<evidence type="ECO:0000259" key="2">
    <source>
        <dbReference type="PROSITE" id="PS50113"/>
    </source>
</evidence>
<dbReference type="PROSITE" id="PS50887">
    <property type="entry name" value="GGDEF"/>
    <property type="match status" value="1"/>
</dbReference>
<dbReference type="Pfam" id="PF08448">
    <property type="entry name" value="PAS_4"/>
    <property type="match status" value="1"/>
</dbReference>
<dbReference type="InterPro" id="IPR052163">
    <property type="entry name" value="DGC-Regulatory_Protein"/>
</dbReference>
<keyword evidence="5" id="KW-1185">Reference proteome</keyword>
<evidence type="ECO:0000313" key="4">
    <source>
        <dbReference type="EMBL" id="MBC3906762.1"/>
    </source>
</evidence>
<dbReference type="Gene3D" id="3.30.450.20">
    <property type="entry name" value="PAS domain"/>
    <property type="match status" value="3"/>
</dbReference>
<feature type="domain" description="PAS" evidence="1">
    <location>
        <begin position="8"/>
        <end position="79"/>
    </location>
</feature>
<dbReference type="InterPro" id="IPR000160">
    <property type="entry name" value="GGDEF_dom"/>
</dbReference>
<name>A0ABR6Z4T7_9BURK</name>